<sequence length="97" mass="11110">MNDQQTKGGPVARAAAMLCQDPAFRLYLDRRRRYKHAMREADLPDGTHNAQDARDWLCAACQVQSRAELDHNPAAAAAFRQIRNRFNSWRAKNKEQA</sequence>
<dbReference type="RefSeq" id="WP_089724359.1">
    <property type="nucleotide sequence ID" value="NZ_FNGI01000001.1"/>
</dbReference>
<dbReference type="EMBL" id="FNGI01000001">
    <property type="protein sequence ID" value="SDK77476.1"/>
    <property type="molecule type" value="Genomic_DNA"/>
</dbReference>
<dbReference type="AlphaFoldDB" id="A0A1G9EMX0"/>
<organism evidence="1 2">
    <name type="scientific">Modicisalibacter muralis</name>
    <dbReference type="NCBI Taxonomy" id="119000"/>
    <lineage>
        <taxon>Bacteria</taxon>
        <taxon>Pseudomonadati</taxon>
        <taxon>Pseudomonadota</taxon>
        <taxon>Gammaproteobacteria</taxon>
        <taxon>Oceanospirillales</taxon>
        <taxon>Halomonadaceae</taxon>
        <taxon>Modicisalibacter</taxon>
    </lineage>
</organism>
<dbReference type="STRING" id="119000.SAMN05661010_00038"/>
<gene>
    <name evidence="1" type="ORF">SAMN05661010_00038</name>
</gene>
<dbReference type="Proteomes" id="UP000198654">
    <property type="component" value="Unassembled WGS sequence"/>
</dbReference>
<evidence type="ECO:0000313" key="2">
    <source>
        <dbReference type="Proteomes" id="UP000198654"/>
    </source>
</evidence>
<keyword evidence="2" id="KW-1185">Reference proteome</keyword>
<dbReference type="OrthoDB" id="6169963at2"/>
<protein>
    <submittedName>
        <fullName evidence="1">Uncharacterized protein</fullName>
    </submittedName>
</protein>
<name>A0A1G9EMX0_9GAMM</name>
<accession>A0A1G9EMX0</accession>
<reference evidence="1 2" key="1">
    <citation type="submission" date="2016-10" db="EMBL/GenBank/DDBJ databases">
        <authorList>
            <person name="de Groot N.N."/>
        </authorList>
    </citation>
    <scope>NUCLEOTIDE SEQUENCE [LARGE SCALE GENOMIC DNA]</scope>
    <source>
        <strain evidence="1 2">DSM 14789</strain>
    </source>
</reference>
<proteinExistence type="predicted"/>
<evidence type="ECO:0000313" key="1">
    <source>
        <dbReference type="EMBL" id="SDK77476.1"/>
    </source>
</evidence>